<evidence type="ECO:0000313" key="2">
    <source>
        <dbReference type="Proteomes" id="UP001196413"/>
    </source>
</evidence>
<gene>
    <name evidence="1" type="ORF">KIN20_033382</name>
</gene>
<dbReference type="AlphaFoldDB" id="A0AAD5R8I0"/>
<keyword evidence="2" id="KW-1185">Reference proteome</keyword>
<name>A0AAD5R8I0_PARTN</name>
<protein>
    <submittedName>
        <fullName evidence="1">Uncharacterized protein</fullName>
    </submittedName>
</protein>
<proteinExistence type="predicted"/>
<sequence length="55" mass="6398">MIPIEEKPVQTTNMIMANWPTAMWQGLVDRAVRMLSYGPLEQHFFSRAVTVGERY</sequence>
<dbReference type="Proteomes" id="UP001196413">
    <property type="component" value="Unassembled WGS sequence"/>
</dbReference>
<reference evidence="1" key="1">
    <citation type="submission" date="2021-06" db="EMBL/GenBank/DDBJ databases">
        <title>Parelaphostrongylus tenuis whole genome reference sequence.</title>
        <authorList>
            <person name="Garwood T.J."/>
            <person name="Larsen P.A."/>
            <person name="Fountain-Jones N.M."/>
            <person name="Garbe J.R."/>
            <person name="Macchietto M.G."/>
            <person name="Kania S.A."/>
            <person name="Gerhold R.W."/>
            <person name="Richards J.E."/>
            <person name="Wolf T.M."/>
        </authorList>
    </citation>
    <scope>NUCLEOTIDE SEQUENCE</scope>
    <source>
        <strain evidence="1">MNPRO001-30</strain>
        <tissue evidence="1">Meninges</tissue>
    </source>
</reference>
<accession>A0AAD5R8I0</accession>
<comment type="caution">
    <text evidence="1">The sequence shown here is derived from an EMBL/GenBank/DDBJ whole genome shotgun (WGS) entry which is preliminary data.</text>
</comment>
<dbReference type="EMBL" id="JAHQIW010006982">
    <property type="protein sequence ID" value="KAJ1371430.1"/>
    <property type="molecule type" value="Genomic_DNA"/>
</dbReference>
<evidence type="ECO:0000313" key="1">
    <source>
        <dbReference type="EMBL" id="KAJ1371430.1"/>
    </source>
</evidence>
<organism evidence="1 2">
    <name type="scientific">Parelaphostrongylus tenuis</name>
    <name type="common">Meningeal worm</name>
    <dbReference type="NCBI Taxonomy" id="148309"/>
    <lineage>
        <taxon>Eukaryota</taxon>
        <taxon>Metazoa</taxon>
        <taxon>Ecdysozoa</taxon>
        <taxon>Nematoda</taxon>
        <taxon>Chromadorea</taxon>
        <taxon>Rhabditida</taxon>
        <taxon>Rhabditina</taxon>
        <taxon>Rhabditomorpha</taxon>
        <taxon>Strongyloidea</taxon>
        <taxon>Metastrongylidae</taxon>
        <taxon>Parelaphostrongylus</taxon>
    </lineage>
</organism>